<evidence type="ECO:0000313" key="3">
    <source>
        <dbReference type="Proteomes" id="UP000887540"/>
    </source>
</evidence>
<feature type="transmembrane region" description="Helical" evidence="2">
    <location>
        <begin position="179"/>
        <end position="201"/>
    </location>
</feature>
<dbReference type="Proteomes" id="UP000887540">
    <property type="component" value="Unplaced"/>
</dbReference>
<evidence type="ECO:0000313" key="4">
    <source>
        <dbReference type="WBParaSite" id="ACRNAN_scaffold4675.g7277.t1"/>
    </source>
</evidence>
<evidence type="ECO:0000256" key="2">
    <source>
        <dbReference type="SAM" id="Phobius"/>
    </source>
</evidence>
<name>A0A914DXI1_9BILA</name>
<reference evidence="4" key="1">
    <citation type="submission" date="2022-11" db="UniProtKB">
        <authorList>
            <consortium name="WormBaseParasite"/>
        </authorList>
    </citation>
    <scope>IDENTIFICATION</scope>
</reference>
<keyword evidence="2" id="KW-1133">Transmembrane helix</keyword>
<keyword evidence="3" id="KW-1185">Reference proteome</keyword>
<accession>A0A914DXI1</accession>
<evidence type="ECO:0000256" key="1">
    <source>
        <dbReference type="SAM" id="MobiDB-lite"/>
    </source>
</evidence>
<keyword evidence="2" id="KW-0812">Transmembrane</keyword>
<keyword evidence="2" id="KW-0472">Membrane</keyword>
<dbReference type="WBParaSite" id="ACRNAN_scaffold4675.g7277.t1">
    <property type="protein sequence ID" value="ACRNAN_scaffold4675.g7277.t1"/>
    <property type="gene ID" value="ACRNAN_scaffold4675.g7277"/>
</dbReference>
<feature type="compositionally biased region" description="Polar residues" evidence="1">
    <location>
        <begin position="51"/>
        <end position="65"/>
    </location>
</feature>
<feature type="region of interest" description="Disordered" evidence="1">
    <location>
        <begin position="1"/>
        <end position="81"/>
    </location>
</feature>
<organism evidence="3 4">
    <name type="scientific">Acrobeloides nanus</name>
    <dbReference type="NCBI Taxonomy" id="290746"/>
    <lineage>
        <taxon>Eukaryota</taxon>
        <taxon>Metazoa</taxon>
        <taxon>Ecdysozoa</taxon>
        <taxon>Nematoda</taxon>
        <taxon>Chromadorea</taxon>
        <taxon>Rhabditida</taxon>
        <taxon>Tylenchina</taxon>
        <taxon>Cephalobomorpha</taxon>
        <taxon>Cephaloboidea</taxon>
        <taxon>Cephalobidae</taxon>
        <taxon>Acrobeloides</taxon>
    </lineage>
</organism>
<sequence length="202" mass="21813">MSSKTDSPPVPDRSRRKDHLQNSAGSGSPSVTFSLHHQAANGSLSADERTPSQFNPSAFESPSLNSRRESQRRGSVSNLSEQHGALVLYDPQMHSIMPTGFMPPPPPPPLWYPPPMSTNGLPMYFCPGPPPPPTVALPPDPAIIRKAIKEATKLEKKKLEASKLPSPCCQFCCGGVAQLMWTIIAIVLMGFIAALVLAFFVV</sequence>
<protein>
    <submittedName>
        <fullName evidence="4">Uncharacterized protein</fullName>
    </submittedName>
</protein>
<proteinExistence type="predicted"/>
<feature type="compositionally biased region" description="Polar residues" evidence="1">
    <location>
        <begin position="21"/>
        <end position="44"/>
    </location>
</feature>
<dbReference type="AlphaFoldDB" id="A0A914DXI1"/>